<dbReference type="OrthoDB" id="5244012at2"/>
<keyword evidence="3 6" id="KW-0812">Transmembrane</keyword>
<protein>
    <submittedName>
        <fullName evidence="8">ABC transporter permease</fullName>
    </submittedName>
</protein>
<sequence length="217" mass="22134">MNTISEMFAWLFDPANTTDILHRAGQHLGVSALAVVIAAVIAWPLGIAVGHRRRGQAAVAGFAGVMRSIPSLGVITLVALLVGIGLVAPIVALVILAIPSLLAGAYAGVAGVDEETVSAARAVGMRESQVISQVEIPLAAPVIMGGLRSAVMQVVSTTTLAAYTADVGLGRFLFAGLKTNDYALTLAAAVLVIVLAVLVDAVLATGNKILTRSVVHV</sequence>
<dbReference type="PANTHER" id="PTHR30177">
    <property type="entry name" value="GLYCINE BETAINE/L-PROLINE TRANSPORT SYSTEM PERMEASE PROTEIN PROW"/>
    <property type="match status" value="1"/>
</dbReference>
<dbReference type="Gene3D" id="1.10.3720.10">
    <property type="entry name" value="MetI-like"/>
    <property type="match status" value="1"/>
</dbReference>
<organism evidence="8 9">
    <name type="scientific">Corynebacterium tapiri</name>
    <dbReference type="NCBI Taxonomy" id="1448266"/>
    <lineage>
        <taxon>Bacteria</taxon>
        <taxon>Bacillati</taxon>
        <taxon>Actinomycetota</taxon>
        <taxon>Actinomycetes</taxon>
        <taxon>Mycobacteriales</taxon>
        <taxon>Corynebacteriaceae</taxon>
        <taxon>Corynebacterium</taxon>
    </lineage>
</organism>
<dbReference type="GO" id="GO:0055085">
    <property type="term" value="P:transmembrane transport"/>
    <property type="evidence" value="ECO:0007669"/>
    <property type="project" value="InterPro"/>
</dbReference>
<evidence type="ECO:0000256" key="4">
    <source>
        <dbReference type="ARBA" id="ARBA00022989"/>
    </source>
</evidence>
<dbReference type="AlphaFoldDB" id="A0A5C4U6T4"/>
<accession>A0A5C4U6T4</accession>
<comment type="subcellular location">
    <subcellularLocation>
        <location evidence="6">Cell membrane</location>
        <topology evidence="6">Multi-pass membrane protein</topology>
    </subcellularLocation>
    <subcellularLocation>
        <location evidence="1">Membrane</location>
        <topology evidence="1">Multi-pass membrane protein</topology>
    </subcellularLocation>
</comment>
<evidence type="ECO:0000256" key="2">
    <source>
        <dbReference type="ARBA" id="ARBA00022448"/>
    </source>
</evidence>
<name>A0A5C4U6T4_9CORY</name>
<keyword evidence="9" id="KW-1185">Reference proteome</keyword>
<dbReference type="PROSITE" id="PS50928">
    <property type="entry name" value="ABC_TM1"/>
    <property type="match status" value="1"/>
</dbReference>
<evidence type="ECO:0000313" key="9">
    <source>
        <dbReference type="Proteomes" id="UP000312032"/>
    </source>
</evidence>
<keyword evidence="4 6" id="KW-1133">Transmembrane helix</keyword>
<proteinExistence type="inferred from homology"/>
<dbReference type="InterPro" id="IPR035906">
    <property type="entry name" value="MetI-like_sf"/>
</dbReference>
<dbReference type="RefSeq" id="WP_139464487.1">
    <property type="nucleotide sequence ID" value="NZ_VDHJ01000001.1"/>
</dbReference>
<dbReference type="InterPro" id="IPR051204">
    <property type="entry name" value="ABC_transp_perm/SBD"/>
</dbReference>
<dbReference type="EMBL" id="VDHJ01000001">
    <property type="protein sequence ID" value="TNM00489.1"/>
    <property type="molecule type" value="Genomic_DNA"/>
</dbReference>
<feature type="transmembrane region" description="Helical" evidence="6">
    <location>
        <begin position="71"/>
        <end position="98"/>
    </location>
</feature>
<gene>
    <name evidence="8" type="ORF">FHE74_00640</name>
</gene>
<evidence type="ECO:0000256" key="6">
    <source>
        <dbReference type="RuleBase" id="RU363032"/>
    </source>
</evidence>
<dbReference type="CDD" id="cd06261">
    <property type="entry name" value="TM_PBP2"/>
    <property type="match status" value="1"/>
</dbReference>
<dbReference type="PANTHER" id="PTHR30177:SF33">
    <property type="entry name" value="POSSIBLE OSMOPROTECTANT (GLYCINE BETAINE_CARNITINE_CHOLINE_L-PROLINE) TRANSPORT INTEGRAL MEMBRANE PROTEIN ABC TRANSPORTER PROZ"/>
    <property type="match status" value="1"/>
</dbReference>
<dbReference type="InterPro" id="IPR000515">
    <property type="entry name" value="MetI-like"/>
</dbReference>
<evidence type="ECO:0000256" key="5">
    <source>
        <dbReference type="ARBA" id="ARBA00023136"/>
    </source>
</evidence>
<comment type="similarity">
    <text evidence="6">Belongs to the binding-protein-dependent transport system permease family.</text>
</comment>
<keyword evidence="2 6" id="KW-0813">Transport</keyword>
<evidence type="ECO:0000259" key="7">
    <source>
        <dbReference type="PROSITE" id="PS50928"/>
    </source>
</evidence>
<evidence type="ECO:0000256" key="1">
    <source>
        <dbReference type="ARBA" id="ARBA00004141"/>
    </source>
</evidence>
<evidence type="ECO:0000313" key="8">
    <source>
        <dbReference type="EMBL" id="TNM00489.1"/>
    </source>
</evidence>
<dbReference type="Pfam" id="PF00528">
    <property type="entry name" value="BPD_transp_1"/>
    <property type="match status" value="1"/>
</dbReference>
<evidence type="ECO:0000256" key="3">
    <source>
        <dbReference type="ARBA" id="ARBA00022692"/>
    </source>
</evidence>
<feature type="transmembrane region" description="Helical" evidence="6">
    <location>
        <begin position="182"/>
        <end position="203"/>
    </location>
</feature>
<reference evidence="8 9" key="1">
    <citation type="submission" date="2019-06" db="EMBL/GenBank/DDBJ databases">
        <authorList>
            <person name="Li J."/>
        </authorList>
    </citation>
    <scope>NUCLEOTIDE SEQUENCE [LARGE SCALE GENOMIC DNA]</scope>
    <source>
        <strain evidence="8 9">LMG 28165</strain>
    </source>
</reference>
<dbReference type="GO" id="GO:0031460">
    <property type="term" value="P:glycine betaine transport"/>
    <property type="evidence" value="ECO:0007669"/>
    <property type="project" value="TreeGrafter"/>
</dbReference>
<dbReference type="SUPFAM" id="SSF161098">
    <property type="entry name" value="MetI-like"/>
    <property type="match status" value="1"/>
</dbReference>
<keyword evidence="5 6" id="KW-0472">Membrane</keyword>
<feature type="transmembrane region" description="Helical" evidence="6">
    <location>
        <begin position="28"/>
        <end position="50"/>
    </location>
</feature>
<comment type="caution">
    <text evidence="8">The sequence shown here is derived from an EMBL/GenBank/DDBJ whole genome shotgun (WGS) entry which is preliminary data.</text>
</comment>
<dbReference type="Proteomes" id="UP000312032">
    <property type="component" value="Unassembled WGS sequence"/>
</dbReference>
<feature type="domain" description="ABC transmembrane type-1" evidence="7">
    <location>
        <begin position="24"/>
        <end position="203"/>
    </location>
</feature>
<dbReference type="GO" id="GO:0005886">
    <property type="term" value="C:plasma membrane"/>
    <property type="evidence" value="ECO:0007669"/>
    <property type="project" value="UniProtKB-SubCell"/>
</dbReference>